<evidence type="ECO:0000256" key="5">
    <source>
        <dbReference type="ARBA" id="ARBA00022741"/>
    </source>
</evidence>
<dbReference type="RefSeq" id="WP_048735120.1">
    <property type="nucleotide sequence ID" value="NZ_CP065628.1"/>
</dbReference>
<keyword evidence="2 8" id="KW-0028">Amino-acid biosynthesis</keyword>
<dbReference type="InterPro" id="IPR015947">
    <property type="entry name" value="PUA-like_sf"/>
</dbReference>
<dbReference type="InterPro" id="IPR036393">
    <property type="entry name" value="AceGlu_kinase-like_sf"/>
</dbReference>
<comment type="similarity">
    <text evidence="8">Belongs to the glutamate 5-kinase family.</text>
</comment>
<comment type="pathway">
    <text evidence="8">Amino-acid biosynthesis; L-proline biosynthesis; L-glutamate 5-semialdehyde from L-glutamate: step 1/2.</text>
</comment>
<feature type="binding site" evidence="8">
    <location>
        <begin position="255"/>
        <end position="256"/>
    </location>
    <ligand>
        <name>ATP</name>
        <dbReference type="ChEBI" id="CHEBI:30616"/>
    </ligand>
</feature>
<protein>
    <recommendedName>
        <fullName evidence="8">Glutamate 5-kinase</fullName>
        <ecNumber evidence="8">2.7.2.11</ecNumber>
    </recommendedName>
    <alternativeName>
        <fullName evidence="8">Gamma-glutamyl kinase</fullName>
        <shortName evidence="8">GK</shortName>
    </alternativeName>
</protein>
<dbReference type="HAMAP" id="MF_00456">
    <property type="entry name" value="ProB"/>
    <property type="match status" value="1"/>
</dbReference>
<evidence type="ECO:0000256" key="7">
    <source>
        <dbReference type="ARBA" id="ARBA00022840"/>
    </source>
</evidence>
<dbReference type="Gene3D" id="2.30.130.10">
    <property type="entry name" value="PUA domain"/>
    <property type="match status" value="1"/>
</dbReference>
<evidence type="ECO:0000313" key="10">
    <source>
        <dbReference type="EMBL" id="MEO3716814.1"/>
    </source>
</evidence>
<dbReference type="GO" id="GO:0005829">
    <property type="term" value="C:cytosol"/>
    <property type="evidence" value="ECO:0007669"/>
    <property type="project" value="TreeGrafter"/>
</dbReference>
<dbReference type="CDD" id="cd21157">
    <property type="entry name" value="PUA_G5K"/>
    <property type="match status" value="1"/>
</dbReference>
<dbReference type="Proteomes" id="UP001223646">
    <property type="component" value="Unassembled WGS sequence"/>
</dbReference>
<reference evidence="10" key="2">
    <citation type="submission" date="2024-05" db="EMBL/GenBank/DDBJ databases">
        <authorList>
            <person name="Wolfe A."/>
        </authorList>
    </citation>
    <scope>NUCLEOTIDE SEQUENCE</scope>
    <source>
        <strain evidence="10">UMB1064</strain>
    </source>
</reference>
<sequence length="449" mass="47256">MFSISEMSESVIPSDTVANDVDVTGADALDAPVATAPKSESDAPISREEVDELLHDNPESTVAEIEKATENLSPGTKGGFDSETREAIRTAKRVVVKIGSSSLTGSDGRTDPERIDFIADALEKRMGISDVIVVSSGAVASGMGPLGLTSRPTDLATKQAAAAVGQVRLAQEWGRSFLRYGRTSAQVLLTSDDAGVRSRARNAQRTIDRLRQLGAVPIVNENDTVATSEFRFGDNDRLAALVSHLAYCDALILLSDVDGLYDRNPADPGATFVPEVRSGNDLRGVIAGDGGALGTGGMASKVSAARLASRAGVPVLLTSASNIERALDQADVGTAFAAKDNRLSAWKFWMLYAADSSGLLRLDAGAVDAVTRMRKSLLPVGITSVDGEFSAGDIVDLIGPGGEVIGRGEVNYDSEELLGMIGYHTEELPNDMQKPVVHADYLSDFASRA</sequence>
<dbReference type="Pfam" id="PF00696">
    <property type="entry name" value="AA_kinase"/>
    <property type="match status" value="1"/>
</dbReference>
<dbReference type="GO" id="GO:0055129">
    <property type="term" value="P:L-proline biosynthetic process"/>
    <property type="evidence" value="ECO:0007669"/>
    <property type="project" value="UniProtKB-UniRule"/>
</dbReference>
<dbReference type="InterPro" id="IPR019797">
    <property type="entry name" value="Glutamate_5-kinase_CS"/>
</dbReference>
<comment type="caution">
    <text evidence="10">The sequence shown here is derived from an EMBL/GenBank/DDBJ whole genome shotgun (WGS) entry which is preliminary data.</text>
</comment>
<keyword evidence="3 8" id="KW-0641">Proline biosynthesis</keyword>
<evidence type="ECO:0000256" key="2">
    <source>
        <dbReference type="ARBA" id="ARBA00022605"/>
    </source>
</evidence>
<name>A0AAW9SUU1_CORAY</name>
<comment type="function">
    <text evidence="8">Catalyzes the transfer of a phosphate group to glutamate to form L-glutamate 5-phosphate.</text>
</comment>
<evidence type="ECO:0000256" key="6">
    <source>
        <dbReference type="ARBA" id="ARBA00022777"/>
    </source>
</evidence>
<keyword evidence="7 8" id="KW-0067">ATP-binding</keyword>
<dbReference type="AlphaFoldDB" id="A0AAW9SUU1"/>
<feature type="binding site" evidence="8">
    <location>
        <begin position="295"/>
        <end position="301"/>
    </location>
    <ligand>
        <name>ATP</name>
        <dbReference type="ChEBI" id="CHEBI:30616"/>
    </ligand>
</feature>
<dbReference type="PRINTS" id="PR00474">
    <property type="entry name" value="GLU5KINASE"/>
</dbReference>
<gene>
    <name evidence="8 10" type="primary">proB</name>
    <name evidence="10" type="ORF">QP460_004340</name>
</gene>
<dbReference type="EC" id="2.7.2.11" evidence="8"/>
<dbReference type="GO" id="GO:0005524">
    <property type="term" value="F:ATP binding"/>
    <property type="evidence" value="ECO:0007669"/>
    <property type="project" value="UniProtKB-KW"/>
</dbReference>
<comment type="catalytic activity">
    <reaction evidence="8">
        <text>L-glutamate + ATP = L-glutamyl 5-phosphate + ADP</text>
        <dbReference type="Rhea" id="RHEA:14877"/>
        <dbReference type="ChEBI" id="CHEBI:29985"/>
        <dbReference type="ChEBI" id="CHEBI:30616"/>
        <dbReference type="ChEBI" id="CHEBI:58274"/>
        <dbReference type="ChEBI" id="CHEBI:456216"/>
        <dbReference type="EC" id="2.7.2.11"/>
    </reaction>
</comment>
<dbReference type="Gene3D" id="3.40.1160.10">
    <property type="entry name" value="Acetylglutamate kinase-like"/>
    <property type="match status" value="1"/>
</dbReference>
<feature type="binding site" evidence="8">
    <location>
        <position position="97"/>
    </location>
    <ligand>
        <name>ATP</name>
        <dbReference type="ChEBI" id="CHEBI:30616"/>
    </ligand>
</feature>
<dbReference type="InterPro" id="IPR041739">
    <property type="entry name" value="G5K_ProB"/>
</dbReference>
<evidence type="ECO:0000256" key="4">
    <source>
        <dbReference type="ARBA" id="ARBA00022679"/>
    </source>
</evidence>
<dbReference type="PANTHER" id="PTHR43654">
    <property type="entry name" value="GLUTAMATE 5-KINASE"/>
    <property type="match status" value="1"/>
</dbReference>
<dbReference type="InterPro" id="IPR002478">
    <property type="entry name" value="PUA"/>
</dbReference>
<reference evidence="10" key="1">
    <citation type="submission" date="2023-05" db="EMBL/GenBank/DDBJ databases">
        <authorList>
            <person name="Du J."/>
        </authorList>
    </citation>
    <scope>NUCLEOTIDE SEQUENCE</scope>
    <source>
        <strain evidence="10">UMB1064</strain>
    </source>
</reference>
<dbReference type="InterPro" id="IPR001048">
    <property type="entry name" value="Asp/Glu/Uridylate_kinase"/>
</dbReference>
<dbReference type="GO" id="GO:0004349">
    <property type="term" value="F:glutamate 5-kinase activity"/>
    <property type="evidence" value="ECO:0007669"/>
    <property type="project" value="UniProtKB-UniRule"/>
</dbReference>
<dbReference type="EMBL" id="JASOOY020000012">
    <property type="protein sequence ID" value="MEO3716814.1"/>
    <property type="molecule type" value="Genomic_DNA"/>
</dbReference>
<evidence type="ECO:0000313" key="11">
    <source>
        <dbReference type="Proteomes" id="UP001223646"/>
    </source>
</evidence>
<evidence type="ECO:0000259" key="9">
    <source>
        <dbReference type="SMART" id="SM00359"/>
    </source>
</evidence>
<organism evidence="10 11">
    <name type="scientific">Corynebacterium amycolatum</name>
    <dbReference type="NCBI Taxonomy" id="43765"/>
    <lineage>
        <taxon>Bacteria</taxon>
        <taxon>Bacillati</taxon>
        <taxon>Actinomycetota</taxon>
        <taxon>Actinomycetes</taxon>
        <taxon>Mycobacteriales</taxon>
        <taxon>Corynebacteriaceae</taxon>
        <taxon>Corynebacterium</taxon>
    </lineage>
</organism>
<dbReference type="InterPro" id="IPR001057">
    <property type="entry name" value="Glu/AcGlu_kinase"/>
</dbReference>
<dbReference type="PROSITE" id="PS50890">
    <property type="entry name" value="PUA"/>
    <property type="match status" value="1"/>
</dbReference>
<feature type="binding site" evidence="8">
    <location>
        <position position="223"/>
    </location>
    <ligand>
        <name>substrate</name>
    </ligand>
</feature>
<feature type="binding site" evidence="8">
    <location>
        <position position="136"/>
    </location>
    <ligand>
        <name>substrate</name>
    </ligand>
</feature>
<dbReference type="InterPro" id="IPR005715">
    <property type="entry name" value="Glu_5kinase/COase_Synthase"/>
</dbReference>
<dbReference type="SMART" id="SM00359">
    <property type="entry name" value="PUA"/>
    <property type="match status" value="1"/>
</dbReference>
<feature type="domain" description="PUA" evidence="9">
    <location>
        <begin position="358"/>
        <end position="437"/>
    </location>
</feature>
<evidence type="ECO:0000256" key="8">
    <source>
        <dbReference type="HAMAP-Rule" id="MF_00456"/>
    </source>
</evidence>
<evidence type="ECO:0000256" key="1">
    <source>
        <dbReference type="ARBA" id="ARBA00022490"/>
    </source>
</evidence>
<dbReference type="FunFam" id="3.40.1160.10:FF:000006">
    <property type="entry name" value="Glutamate 5-kinase"/>
    <property type="match status" value="1"/>
</dbReference>
<dbReference type="PANTHER" id="PTHR43654:SF1">
    <property type="entry name" value="ISOPENTENYL PHOSPHATE KINASE"/>
    <property type="match status" value="1"/>
</dbReference>
<keyword evidence="4 8" id="KW-0808">Transferase</keyword>
<comment type="subcellular location">
    <subcellularLocation>
        <location evidence="8">Cytoplasm</location>
    </subcellularLocation>
</comment>
<dbReference type="PROSITE" id="PS00902">
    <property type="entry name" value="GLUTAMATE_5_KINASE"/>
    <property type="match status" value="1"/>
</dbReference>
<feature type="binding site" evidence="8">
    <location>
        <position position="235"/>
    </location>
    <ligand>
        <name>substrate</name>
    </ligand>
</feature>
<accession>A0AAW9SUU1</accession>
<evidence type="ECO:0000256" key="3">
    <source>
        <dbReference type="ARBA" id="ARBA00022650"/>
    </source>
</evidence>
<keyword evidence="1 8" id="KW-0963">Cytoplasm</keyword>
<proteinExistence type="inferred from homology"/>
<dbReference type="GO" id="GO:0003723">
    <property type="term" value="F:RNA binding"/>
    <property type="evidence" value="ECO:0007669"/>
    <property type="project" value="InterPro"/>
</dbReference>
<keyword evidence="6 8" id="KW-0418">Kinase</keyword>
<dbReference type="CDD" id="cd04242">
    <property type="entry name" value="AAK_G5K_ProB"/>
    <property type="match status" value="1"/>
</dbReference>
<dbReference type="InterPro" id="IPR036974">
    <property type="entry name" value="PUA_sf"/>
</dbReference>
<dbReference type="Pfam" id="PF01472">
    <property type="entry name" value="PUA"/>
    <property type="match status" value="1"/>
</dbReference>
<keyword evidence="5 8" id="KW-0547">Nucleotide-binding</keyword>
<dbReference type="SUPFAM" id="SSF88697">
    <property type="entry name" value="PUA domain-like"/>
    <property type="match status" value="1"/>
</dbReference>
<dbReference type="NCBIfam" id="TIGR01027">
    <property type="entry name" value="proB"/>
    <property type="match status" value="1"/>
</dbReference>
<dbReference type="SUPFAM" id="SSF53633">
    <property type="entry name" value="Carbamate kinase-like"/>
    <property type="match status" value="1"/>
</dbReference>